<accession>X7EKC5</accession>
<keyword evidence="6" id="KW-0808">Transferase</keyword>
<organism evidence="6 7">
    <name type="scientific">Roseivivax halodurans JCM 10272</name>
    <dbReference type="NCBI Taxonomy" id="1449350"/>
    <lineage>
        <taxon>Bacteria</taxon>
        <taxon>Pseudomonadati</taxon>
        <taxon>Pseudomonadota</taxon>
        <taxon>Alphaproteobacteria</taxon>
        <taxon>Rhodobacterales</taxon>
        <taxon>Roseobacteraceae</taxon>
        <taxon>Roseivivax</taxon>
    </lineage>
</organism>
<keyword evidence="3 5" id="KW-1133">Transmembrane helix</keyword>
<dbReference type="eggNOG" id="COG2020">
    <property type="taxonomic scope" value="Bacteria"/>
</dbReference>
<evidence type="ECO:0000256" key="4">
    <source>
        <dbReference type="ARBA" id="ARBA00023136"/>
    </source>
</evidence>
<dbReference type="InterPro" id="IPR052527">
    <property type="entry name" value="Metal_cation-efflux_comp"/>
</dbReference>
<name>X7EKC5_9RHOB</name>
<dbReference type="PANTHER" id="PTHR43847:SF1">
    <property type="entry name" value="BLL3993 PROTEIN"/>
    <property type="match status" value="1"/>
</dbReference>
<evidence type="ECO:0000313" key="6">
    <source>
        <dbReference type="EMBL" id="ETX15626.1"/>
    </source>
</evidence>
<dbReference type="AlphaFoldDB" id="X7EKC5"/>
<sequence length="145" mass="15977">MKWIDTPPVWLAGFAGAAWMLRGLGPELGAVGDVLGGILIALALLLVGLAAREFRRHRTTIIPHEIPKALITTGIYARSRNPIYLADAMILAGLALIWSASLALILVPAFMAMIQARFVLPEERRLENNFPAEYAAYAQQTKRWL</sequence>
<comment type="caution">
    <text evidence="6">The sequence shown here is derived from an EMBL/GenBank/DDBJ whole genome shotgun (WGS) entry which is preliminary data.</text>
</comment>
<keyword evidence="7" id="KW-1185">Reference proteome</keyword>
<dbReference type="Proteomes" id="UP000022447">
    <property type="component" value="Unassembled WGS sequence"/>
</dbReference>
<dbReference type="GO" id="GO:0012505">
    <property type="term" value="C:endomembrane system"/>
    <property type="evidence" value="ECO:0007669"/>
    <property type="project" value="UniProtKB-SubCell"/>
</dbReference>
<feature type="transmembrane region" description="Helical" evidence="5">
    <location>
        <begin position="88"/>
        <end position="114"/>
    </location>
</feature>
<keyword evidence="4 5" id="KW-0472">Membrane</keyword>
<protein>
    <submittedName>
        <fullName evidence="6">S-isoprenylcysteine methyltransferase</fullName>
    </submittedName>
</protein>
<dbReference type="STRING" id="1449350.OCH239_14375"/>
<evidence type="ECO:0000256" key="5">
    <source>
        <dbReference type="SAM" id="Phobius"/>
    </source>
</evidence>
<dbReference type="GO" id="GO:0008168">
    <property type="term" value="F:methyltransferase activity"/>
    <property type="evidence" value="ECO:0007669"/>
    <property type="project" value="UniProtKB-KW"/>
</dbReference>
<reference evidence="6 7" key="1">
    <citation type="submission" date="2014-01" db="EMBL/GenBank/DDBJ databases">
        <title>Roseivivax halodurans JCM 10272 Genome Sequencing.</title>
        <authorList>
            <person name="Lai Q."/>
            <person name="Li G."/>
            <person name="Shao Z."/>
        </authorList>
    </citation>
    <scope>NUCLEOTIDE SEQUENCE [LARGE SCALE GENOMIC DNA]</scope>
    <source>
        <strain evidence="6 7">JCM 10272</strain>
    </source>
</reference>
<feature type="transmembrane region" description="Helical" evidence="5">
    <location>
        <begin position="28"/>
        <end position="51"/>
    </location>
</feature>
<evidence type="ECO:0000256" key="3">
    <source>
        <dbReference type="ARBA" id="ARBA00022989"/>
    </source>
</evidence>
<dbReference type="PATRIC" id="fig|1449350.3.peg.1207"/>
<dbReference type="EMBL" id="JALZ01000004">
    <property type="protein sequence ID" value="ETX15626.1"/>
    <property type="molecule type" value="Genomic_DNA"/>
</dbReference>
<keyword evidence="2 5" id="KW-0812">Transmembrane</keyword>
<comment type="subcellular location">
    <subcellularLocation>
        <location evidence="1">Endomembrane system</location>
        <topology evidence="1">Multi-pass membrane protein</topology>
    </subcellularLocation>
</comment>
<dbReference type="GO" id="GO:0032259">
    <property type="term" value="P:methylation"/>
    <property type="evidence" value="ECO:0007669"/>
    <property type="project" value="UniProtKB-KW"/>
</dbReference>
<dbReference type="RefSeq" id="WP_037259829.1">
    <property type="nucleotide sequence ID" value="NZ_JALZ01000004.1"/>
</dbReference>
<evidence type="ECO:0000256" key="1">
    <source>
        <dbReference type="ARBA" id="ARBA00004127"/>
    </source>
</evidence>
<dbReference type="InterPro" id="IPR007318">
    <property type="entry name" value="Phopholipid_MeTrfase"/>
</dbReference>
<proteinExistence type="predicted"/>
<keyword evidence="6" id="KW-0489">Methyltransferase</keyword>
<gene>
    <name evidence="6" type="ORF">OCH239_14375</name>
</gene>
<evidence type="ECO:0000256" key="2">
    <source>
        <dbReference type="ARBA" id="ARBA00022692"/>
    </source>
</evidence>
<dbReference type="Gene3D" id="1.20.120.1630">
    <property type="match status" value="1"/>
</dbReference>
<dbReference type="PANTHER" id="PTHR43847">
    <property type="entry name" value="BLL3993 PROTEIN"/>
    <property type="match status" value="1"/>
</dbReference>
<dbReference type="Pfam" id="PF04191">
    <property type="entry name" value="PEMT"/>
    <property type="match status" value="1"/>
</dbReference>
<dbReference type="OrthoDB" id="9811969at2"/>
<evidence type="ECO:0000313" key="7">
    <source>
        <dbReference type="Proteomes" id="UP000022447"/>
    </source>
</evidence>